<reference evidence="2 3" key="1">
    <citation type="submission" date="2024-09" db="EMBL/GenBank/DDBJ databases">
        <authorList>
            <person name="Sun Q."/>
            <person name="Mori K."/>
        </authorList>
    </citation>
    <scope>NUCLEOTIDE SEQUENCE [LARGE SCALE GENOMIC DNA]</scope>
    <source>
        <strain evidence="2 3">JCM 11683</strain>
    </source>
</reference>
<keyword evidence="3" id="KW-1185">Reference proteome</keyword>
<dbReference type="RefSeq" id="WP_376841691.1">
    <property type="nucleotide sequence ID" value="NZ_JBHMAU010000128.1"/>
</dbReference>
<gene>
    <name evidence="2" type="ORF">ACFFN1_15140</name>
</gene>
<evidence type="ECO:0000313" key="2">
    <source>
        <dbReference type="EMBL" id="MFB9777710.1"/>
    </source>
</evidence>
<dbReference type="EMBL" id="JBHMAU010000128">
    <property type="protein sequence ID" value="MFB9777710.1"/>
    <property type="molecule type" value="Genomic_DNA"/>
</dbReference>
<dbReference type="Proteomes" id="UP001589707">
    <property type="component" value="Unassembled WGS sequence"/>
</dbReference>
<accession>A0ABV5X5I4</accession>
<protein>
    <submittedName>
        <fullName evidence="2">Uncharacterized protein</fullName>
    </submittedName>
</protein>
<organism evidence="2 3">
    <name type="scientific">Brevibacterium otitidis</name>
    <dbReference type="NCBI Taxonomy" id="53364"/>
    <lineage>
        <taxon>Bacteria</taxon>
        <taxon>Bacillati</taxon>
        <taxon>Actinomycetota</taxon>
        <taxon>Actinomycetes</taxon>
        <taxon>Micrococcales</taxon>
        <taxon>Brevibacteriaceae</taxon>
        <taxon>Brevibacterium</taxon>
    </lineage>
</organism>
<evidence type="ECO:0000313" key="3">
    <source>
        <dbReference type="Proteomes" id="UP001589707"/>
    </source>
</evidence>
<name>A0ABV5X5I4_9MICO</name>
<proteinExistence type="predicted"/>
<sequence>MKATAEPPSHEAETNAGDVLPEPPYETELALSPEEKEAADEAYDTYVSFVRAENEVSVDEVPERALIFLRGSLKRVYAEGFKSMSDEGEALISGYTALQS</sequence>
<evidence type="ECO:0000256" key="1">
    <source>
        <dbReference type="SAM" id="MobiDB-lite"/>
    </source>
</evidence>
<comment type="caution">
    <text evidence="2">The sequence shown here is derived from an EMBL/GenBank/DDBJ whole genome shotgun (WGS) entry which is preliminary data.</text>
</comment>
<feature type="region of interest" description="Disordered" evidence="1">
    <location>
        <begin position="1"/>
        <end position="24"/>
    </location>
</feature>